<dbReference type="Proteomes" id="UP000029444">
    <property type="component" value="Unassembled WGS sequence"/>
</dbReference>
<sequence>MIEKKQQSGEFTLPVRVYIEDTDAGGIVYYVNYLKFMERARTEYLRTLGYQHYALADENFQFVVHSANVQYRQPAKIDDALRVTAGLKKLGKATLLFDQRVLRGDTLLCQAEIKVACVTADTLKPTGIPAALYNKFIAASEGEGLNG</sequence>
<dbReference type="Pfam" id="PF13279">
    <property type="entry name" value="4HBT_2"/>
    <property type="match status" value="1"/>
</dbReference>
<keyword evidence="2" id="KW-0378">Hydrolase</keyword>
<protein>
    <submittedName>
        <fullName evidence="3">Uncharacterized protein</fullName>
    </submittedName>
</protein>
<dbReference type="InterPro" id="IPR014166">
    <property type="entry name" value="Tol-Pal_acyl-CoA_thioesterase"/>
</dbReference>
<dbReference type="NCBIfam" id="TIGR00051">
    <property type="entry name" value="YbgC/FadM family acyl-CoA thioesterase"/>
    <property type="match status" value="1"/>
</dbReference>
<organism evidence="3 4">
    <name type="scientific">Alcanivorax nanhaiticus</name>
    <dbReference type="NCBI Taxonomy" id="1177154"/>
    <lineage>
        <taxon>Bacteria</taxon>
        <taxon>Pseudomonadati</taxon>
        <taxon>Pseudomonadota</taxon>
        <taxon>Gammaproteobacteria</taxon>
        <taxon>Oceanospirillales</taxon>
        <taxon>Alcanivoracaceae</taxon>
        <taxon>Alcanivorax</taxon>
    </lineage>
</organism>
<dbReference type="EMBL" id="ARXV01000004">
    <property type="protein sequence ID" value="KGD65280.1"/>
    <property type="molecule type" value="Genomic_DNA"/>
</dbReference>
<dbReference type="SUPFAM" id="SSF54637">
    <property type="entry name" value="Thioesterase/thiol ester dehydrase-isomerase"/>
    <property type="match status" value="1"/>
</dbReference>
<evidence type="ECO:0000313" key="4">
    <source>
        <dbReference type="Proteomes" id="UP000029444"/>
    </source>
</evidence>
<dbReference type="InterPro" id="IPR006684">
    <property type="entry name" value="YbgC/YbaW"/>
</dbReference>
<dbReference type="AlphaFoldDB" id="A0A095URX5"/>
<dbReference type="Gene3D" id="3.10.129.10">
    <property type="entry name" value="Hotdog Thioesterase"/>
    <property type="match status" value="1"/>
</dbReference>
<evidence type="ECO:0000313" key="3">
    <source>
        <dbReference type="EMBL" id="KGD65280.1"/>
    </source>
</evidence>
<gene>
    <name evidence="3" type="ORF">Y5S_01173</name>
</gene>
<proteinExistence type="inferred from homology"/>
<dbReference type="PATRIC" id="fig|1177154.3.peg.1191"/>
<comment type="similarity">
    <text evidence="1">Belongs to the 4-hydroxybenzoyl-CoA thioesterase family.</text>
</comment>
<dbReference type="InterPro" id="IPR050563">
    <property type="entry name" value="4-hydroxybenzoyl-CoA_TE"/>
</dbReference>
<evidence type="ECO:0000256" key="2">
    <source>
        <dbReference type="ARBA" id="ARBA00022801"/>
    </source>
</evidence>
<dbReference type="CDD" id="cd00586">
    <property type="entry name" value="4HBT"/>
    <property type="match status" value="1"/>
</dbReference>
<dbReference type="InterPro" id="IPR029069">
    <property type="entry name" value="HotDog_dom_sf"/>
</dbReference>
<dbReference type="PIRSF" id="PIRSF003230">
    <property type="entry name" value="YbgC"/>
    <property type="match status" value="1"/>
</dbReference>
<dbReference type="STRING" id="1177154.Y5S_01173"/>
<comment type="caution">
    <text evidence="3">The sequence shown here is derived from an EMBL/GenBank/DDBJ whole genome shotgun (WGS) entry which is preliminary data.</text>
</comment>
<reference evidence="3 4" key="1">
    <citation type="submission" date="2012-09" db="EMBL/GenBank/DDBJ databases">
        <title>Genome Sequence of alkane-degrading Bacterium Alcanivorax sp. 19-m-6.</title>
        <authorList>
            <person name="Lai Q."/>
            <person name="Shao Z."/>
        </authorList>
    </citation>
    <scope>NUCLEOTIDE SEQUENCE [LARGE SCALE GENOMIC DNA]</scope>
    <source>
        <strain evidence="3 4">19-m-6</strain>
    </source>
</reference>
<keyword evidence="4" id="KW-1185">Reference proteome</keyword>
<dbReference type="PANTHER" id="PTHR31793">
    <property type="entry name" value="4-HYDROXYBENZOYL-COA THIOESTERASE FAMILY MEMBER"/>
    <property type="match status" value="1"/>
</dbReference>
<dbReference type="OrthoDB" id="9808429at2"/>
<dbReference type="PANTHER" id="PTHR31793:SF37">
    <property type="entry name" value="ACYL-COA THIOESTER HYDROLASE YBGC"/>
    <property type="match status" value="1"/>
</dbReference>
<dbReference type="NCBIfam" id="TIGR02799">
    <property type="entry name" value="thio_ybgC"/>
    <property type="match status" value="1"/>
</dbReference>
<dbReference type="GO" id="GO:0047617">
    <property type="term" value="F:fatty acyl-CoA hydrolase activity"/>
    <property type="evidence" value="ECO:0007669"/>
    <property type="project" value="TreeGrafter"/>
</dbReference>
<dbReference type="FunFam" id="3.10.129.10:FF:000004">
    <property type="entry name" value="Tol-pal system-associated acyl-CoA thioesterase"/>
    <property type="match status" value="1"/>
</dbReference>
<accession>A0A095URX5</accession>
<evidence type="ECO:0000256" key="1">
    <source>
        <dbReference type="ARBA" id="ARBA00005953"/>
    </source>
</evidence>
<name>A0A095URX5_9GAMM</name>
<dbReference type="RefSeq" id="WP_035231293.1">
    <property type="nucleotide sequence ID" value="NZ_ARXV01000004.1"/>
</dbReference>
<dbReference type="eggNOG" id="COG0824">
    <property type="taxonomic scope" value="Bacteria"/>
</dbReference>